<sequence length="178" mass="19345">MADELATLSDWLFKGWNSIIRILVVGVLAYAGLLLSLRISGKRTLSKMNAFDLVVTVALGSTLSTIIVSRQTGVADGLTALALLIALQYVVAWLSVRSPGFKQLIKSEPALLFHQGQYLRENMRRERVTEDEILSALRSSGVANPDDVAAVVLETDGSFTVIQGKTNTEPTSLTNVQR</sequence>
<dbReference type="Gene3D" id="3.30.240.20">
    <property type="entry name" value="bsu07140 like domains"/>
    <property type="match status" value="1"/>
</dbReference>
<keyword evidence="11" id="KW-1185">Reference proteome</keyword>
<feature type="domain" description="YetF C-terminal" evidence="8">
    <location>
        <begin position="98"/>
        <end position="167"/>
    </location>
</feature>
<keyword evidence="4 7" id="KW-0812">Transmembrane</keyword>
<dbReference type="Proteomes" id="UP000283523">
    <property type="component" value="Unassembled WGS sequence"/>
</dbReference>
<dbReference type="RefSeq" id="WP_119666047.1">
    <property type="nucleotide sequence ID" value="NZ_QXED01000001.1"/>
</dbReference>
<evidence type="ECO:0000256" key="3">
    <source>
        <dbReference type="ARBA" id="ARBA00022475"/>
    </source>
</evidence>
<evidence type="ECO:0000313" key="10">
    <source>
        <dbReference type="EMBL" id="RIV27195.1"/>
    </source>
</evidence>
<feature type="transmembrane region" description="Helical" evidence="7">
    <location>
        <begin position="74"/>
        <end position="96"/>
    </location>
</feature>
<comment type="similarity">
    <text evidence="2">Belongs to the UPF0702 family.</text>
</comment>
<evidence type="ECO:0000259" key="9">
    <source>
        <dbReference type="Pfam" id="PF20730"/>
    </source>
</evidence>
<name>A0A418MIC9_9BACT</name>
<comment type="caution">
    <text evidence="10">The sequence shown here is derived from an EMBL/GenBank/DDBJ whole genome shotgun (WGS) entry which is preliminary data.</text>
</comment>
<dbReference type="InterPro" id="IPR023090">
    <property type="entry name" value="UPF0702_alpha/beta_dom_sf"/>
</dbReference>
<evidence type="ECO:0000256" key="7">
    <source>
        <dbReference type="SAM" id="Phobius"/>
    </source>
</evidence>
<comment type="subcellular location">
    <subcellularLocation>
        <location evidence="1">Cell membrane</location>
        <topology evidence="1">Multi-pass membrane protein</topology>
    </subcellularLocation>
</comment>
<dbReference type="PANTHER" id="PTHR34582">
    <property type="entry name" value="UPF0702 TRANSMEMBRANE PROTEIN YCAP"/>
    <property type="match status" value="1"/>
</dbReference>
<evidence type="ECO:0000256" key="4">
    <source>
        <dbReference type="ARBA" id="ARBA00022692"/>
    </source>
</evidence>
<proteinExistence type="inferred from homology"/>
<dbReference type="PANTHER" id="PTHR34582:SF6">
    <property type="entry name" value="UPF0702 TRANSMEMBRANE PROTEIN YCAP"/>
    <property type="match status" value="1"/>
</dbReference>
<evidence type="ECO:0000313" key="11">
    <source>
        <dbReference type="Proteomes" id="UP000283523"/>
    </source>
</evidence>
<dbReference type="GO" id="GO:0005886">
    <property type="term" value="C:plasma membrane"/>
    <property type="evidence" value="ECO:0007669"/>
    <property type="project" value="UniProtKB-SubCell"/>
</dbReference>
<feature type="transmembrane region" description="Helical" evidence="7">
    <location>
        <begin position="18"/>
        <end position="37"/>
    </location>
</feature>
<dbReference type="Pfam" id="PF20730">
    <property type="entry name" value="YetF_N"/>
    <property type="match status" value="1"/>
</dbReference>
<evidence type="ECO:0000256" key="6">
    <source>
        <dbReference type="ARBA" id="ARBA00023136"/>
    </source>
</evidence>
<evidence type="ECO:0000259" key="8">
    <source>
        <dbReference type="Pfam" id="PF04239"/>
    </source>
</evidence>
<dbReference type="EMBL" id="QXED01000001">
    <property type="protein sequence ID" value="RIV27195.1"/>
    <property type="molecule type" value="Genomic_DNA"/>
</dbReference>
<dbReference type="OrthoDB" id="9793799at2"/>
<dbReference type="InterPro" id="IPR007353">
    <property type="entry name" value="DUF421"/>
</dbReference>
<dbReference type="AlphaFoldDB" id="A0A418MIC9"/>
<dbReference type="Pfam" id="PF04239">
    <property type="entry name" value="DUF421"/>
    <property type="match status" value="1"/>
</dbReference>
<reference evidence="10 11" key="1">
    <citation type="submission" date="2018-08" db="EMBL/GenBank/DDBJ databases">
        <title>Fibrisoma montanum sp. nov., isolated from Danxia mountain soil.</title>
        <authorList>
            <person name="Huang Y."/>
        </authorList>
    </citation>
    <scope>NUCLEOTIDE SEQUENCE [LARGE SCALE GENOMIC DNA]</scope>
    <source>
        <strain evidence="10 11">HYT19</strain>
    </source>
</reference>
<protein>
    <submittedName>
        <fullName evidence="10">DUF421 domain-containing protein</fullName>
    </submittedName>
</protein>
<feature type="transmembrane region" description="Helical" evidence="7">
    <location>
        <begin position="49"/>
        <end position="68"/>
    </location>
</feature>
<evidence type="ECO:0000256" key="2">
    <source>
        <dbReference type="ARBA" id="ARBA00006448"/>
    </source>
</evidence>
<feature type="domain" description="YetF-like N-terminal transmembrane" evidence="9">
    <location>
        <begin position="27"/>
        <end position="94"/>
    </location>
</feature>
<accession>A0A418MIC9</accession>
<organism evidence="10 11">
    <name type="scientific">Fibrisoma montanum</name>
    <dbReference type="NCBI Taxonomy" id="2305895"/>
    <lineage>
        <taxon>Bacteria</taxon>
        <taxon>Pseudomonadati</taxon>
        <taxon>Bacteroidota</taxon>
        <taxon>Cytophagia</taxon>
        <taxon>Cytophagales</taxon>
        <taxon>Spirosomataceae</taxon>
        <taxon>Fibrisoma</taxon>
    </lineage>
</organism>
<evidence type="ECO:0000256" key="5">
    <source>
        <dbReference type="ARBA" id="ARBA00022989"/>
    </source>
</evidence>
<keyword evidence="3" id="KW-1003">Cell membrane</keyword>
<dbReference type="InterPro" id="IPR048454">
    <property type="entry name" value="YetF_N"/>
</dbReference>
<keyword evidence="6 7" id="KW-0472">Membrane</keyword>
<gene>
    <name evidence="10" type="ORF">DYU11_02465</name>
</gene>
<evidence type="ECO:0000256" key="1">
    <source>
        <dbReference type="ARBA" id="ARBA00004651"/>
    </source>
</evidence>
<keyword evidence="5 7" id="KW-1133">Transmembrane helix</keyword>